<reference evidence="1 2" key="1">
    <citation type="journal article" date="2019" name="bioRxiv">
        <title>Bacteria contribute to plant secondary compound degradation in a generalist herbivore system.</title>
        <authorList>
            <person name="Francoeur C.B."/>
            <person name="Khadempour L."/>
            <person name="Moreira-Soto R.D."/>
            <person name="Gotting K."/>
            <person name="Book A.J."/>
            <person name="Pinto-Tomas A.A."/>
            <person name="Keefover-Ring K."/>
            <person name="Currie C.R."/>
        </authorList>
    </citation>
    <scope>NUCLEOTIDE SEQUENCE [LARGE SCALE GENOMIC DNA]</scope>
    <source>
        <strain evidence="1">Acro-835</strain>
    </source>
</reference>
<keyword evidence="2" id="KW-1185">Reference proteome</keyword>
<evidence type="ECO:0000313" key="1">
    <source>
        <dbReference type="EMBL" id="NIF20889.1"/>
    </source>
</evidence>
<dbReference type="EMBL" id="VWXF01000001">
    <property type="protein sequence ID" value="NIF20889.1"/>
    <property type="molecule type" value="Genomic_DNA"/>
</dbReference>
<sequence length="79" mass="8842">MTDRTYESLSSEEEVCCIIGQAVVELSAEQQPISKATLALKLLAMADRDADDEKVLLYWLARKAINQPQQLHAGIPRWA</sequence>
<name>A0ABX0RB11_9GAMM</name>
<protein>
    <recommendedName>
        <fullName evidence="3">Fumarate hydratase</fullName>
    </recommendedName>
</protein>
<proteinExistence type="predicted"/>
<dbReference type="RefSeq" id="WP_017345364.1">
    <property type="nucleotide sequence ID" value="NZ_VWXF01000001.1"/>
</dbReference>
<comment type="caution">
    <text evidence="1">The sequence shown here is derived from an EMBL/GenBank/DDBJ whole genome shotgun (WGS) entry which is preliminary data.</text>
</comment>
<accession>A0ABX0RB11</accession>
<evidence type="ECO:0008006" key="3">
    <source>
        <dbReference type="Google" id="ProtNLM"/>
    </source>
</evidence>
<organism evidence="1 2">
    <name type="scientific">Candidatus Pantoea multigeneris</name>
    <dbReference type="NCBI Taxonomy" id="2608357"/>
    <lineage>
        <taxon>Bacteria</taxon>
        <taxon>Pseudomonadati</taxon>
        <taxon>Pseudomonadota</taxon>
        <taxon>Gammaproteobacteria</taxon>
        <taxon>Enterobacterales</taxon>
        <taxon>Erwiniaceae</taxon>
        <taxon>Pantoea</taxon>
    </lineage>
</organism>
<evidence type="ECO:0000313" key="2">
    <source>
        <dbReference type="Proteomes" id="UP001515683"/>
    </source>
</evidence>
<dbReference type="Proteomes" id="UP001515683">
    <property type="component" value="Unassembled WGS sequence"/>
</dbReference>
<gene>
    <name evidence="1" type="ORF">F3J40_04580</name>
</gene>